<dbReference type="RefSeq" id="WP_425558575.1">
    <property type="nucleotide sequence ID" value="NZ_BAAAQM010000006.1"/>
</dbReference>
<feature type="region of interest" description="Disordered" evidence="5">
    <location>
        <begin position="1"/>
        <end position="29"/>
    </location>
</feature>
<accession>A0ABN2QX85</accession>
<evidence type="ECO:0000256" key="2">
    <source>
        <dbReference type="ARBA" id="ARBA00022692"/>
    </source>
</evidence>
<dbReference type="Proteomes" id="UP001499854">
    <property type="component" value="Unassembled WGS sequence"/>
</dbReference>
<feature type="transmembrane region" description="Helical" evidence="6">
    <location>
        <begin position="178"/>
        <end position="198"/>
    </location>
</feature>
<sequence>MVTAPDTESGLSATAADAGPDSAEARKERDRLTVPAGLAALSLDALASVAYGPEAIVVVLAAAGAHGLGFTLPVTIAIAALLGVLTVSYRQVIAAFPNGGGAYAVAGAYLGERVALVAAASLIIDYILNVAVSVSAGVAALTSAYPALYGDRVWLCLAVLALITAVNLRGVAESARVFMVPTVLFIIAIGVVIVAGLLRTHPATAPSDVALAGQVESVGLLLLLKAFASGCSALTGVEAIANAVPTFRAPRVKRAQRTEVALGALLAVMLLGLAALIEKFHVAPDPSGKTVLSQLTDAALGHNLGFFAVQFLTMILLALAANTSFGGMPVLGSLLAHDNYVPHLFALRADRQVHRYGVLVLAGASALLLVGAQGDTQTLVPVFAIGVFIGFTLSQVGLVRHWLHERGPGWVGRALLNGFGAVLTTAALAIELISKFSEGAWLVCLAVPALVLLFERVRVGYEHVGEVLGLGHLPEPAQEQQALVVVPVGAVSRLTREAIGAALSLGDGVIAVTVVHTDEEDEAAARALQERWRAWQPDVPLEVLHSERRSLTKPIVDYLNRLEKRAPAGPGGFERIMVLIPEVQPRQAWHRLLHNQRGAVLDRAIRRHTTAIVCRLRFRLDQW</sequence>
<evidence type="ECO:0000256" key="6">
    <source>
        <dbReference type="SAM" id="Phobius"/>
    </source>
</evidence>
<comment type="caution">
    <text evidence="7">The sequence shown here is derived from an EMBL/GenBank/DDBJ whole genome shotgun (WGS) entry which is preliminary data.</text>
</comment>
<protein>
    <submittedName>
        <fullName evidence="7">APC family permease</fullName>
    </submittedName>
</protein>
<dbReference type="Gene3D" id="1.20.1740.10">
    <property type="entry name" value="Amino acid/polyamine transporter I"/>
    <property type="match status" value="1"/>
</dbReference>
<evidence type="ECO:0000256" key="1">
    <source>
        <dbReference type="ARBA" id="ARBA00004141"/>
    </source>
</evidence>
<evidence type="ECO:0000313" key="7">
    <source>
        <dbReference type="EMBL" id="GAA1959725.1"/>
    </source>
</evidence>
<dbReference type="PANTHER" id="PTHR47704">
    <property type="entry name" value="POTASSIUM TRANSPORTER KIMA"/>
    <property type="match status" value="1"/>
</dbReference>
<dbReference type="EMBL" id="BAAAQM010000006">
    <property type="protein sequence ID" value="GAA1959725.1"/>
    <property type="molecule type" value="Genomic_DNA"/>
</dbReference>
<comment type="subcellular location">
    <subcellularLocation>
        <location evidence="1">Membrane</location>
        <topology evidence="1">Multi-pass membrane protein</topology>
    </subcellularLocation>
</comment>
<proteinExistence type="predicted"/>
<evidence type="ECO:0000256" key="3">
    <source>
        <dbReference type="ARBA" id="ARBA00022989"/>
    </source>
</evidence>
<dbReference type="Pfam" id="PF13520">
    <property type="entry name" value="AA_permease_2"/>
    <property type="match status" value="1"/>
</dbReference>
<keyword evidence="4 6" id="KW-0472">Membrane</keyword>
<feature type="transmembrane region" description="Helical" evidence="6">
    <location>
        <begin position="116"/>
        <end position="141"/>
    </location>
</feature>
<feature type="transmembrane region" description="Helical" evidence="6">
    <location>
        <begin position="311"/>
        <end position="335"/>
    </location>
</feature>
<reference evidence="7 8" key="1">
    <citation type="journal article" date="2019" name="Int. J. Syst. Evol. Microbiol.">
        <title>The Global Catalogue of Microorganisms (GCM) 10K type strain sequencing project: providing services to taxonomists for standard genome sequencing and annotation.</title>
        <authorList>
            <consortium name="The Broad Institute Genomics Platform"/>
            <consortium name="The Broad Institute Genome Sequencing Center for Infectious Disease"/>
            <person name="Wu L."/>
            <person name="Ma J."/>
        </authorList>
    </citation>
    <scope>NUCLEOTIDE SEQUENCE [LARGE SCALE GENOMIC DNA]</scope>
    <source>
        <strain evidence="7 8">JCM 16013</strain>
    </source>
</reference>
<keyword evidence="2 6" id="KW-0812">Transmembrane</keyword>
<gene>
    <name evidence="7" type="ORF">GCM10009838_15090</name>
</gene>
<feature type="transmembrane region" description="Helical" evidence="6">
    <location>
        <begin position="92"/>
        <end position="110"/>
    </location>
</feature>
<dbReference type="PANTHER" id="PTHR47704:SF1">
    <property type="entry name" value="POTASSIUM TRANSPORTER KIMA"/>
    <property type="match status" value="1"/>
</dbReference>
<dbReference type="InterPro" id="IPR053153">
    <property type="entry name" value="APC_K+_Transporter"/>
</dbReference>
<evidence type="ECO:0000313" key="8">
    <source>
        <dbReference type="Proteomes" id="UP001499854"/>
    </source>
</evidence>
<feature type="transmembrane region" description="Helical" evidence="6">
    <location>
        <begin position="356"/>
        <end position="373"/>
    </location>
</feature>
<feature type="transmembrane region" description="Helical" evidence="6">
    <location>
        <begin position="57"/>
        <end position="85"/>
    </location>
</feature>
<organism evidence="7 8">
    <name type="scientific">Catenulispora subtropica</name>
    <dbReference type="NCBI Taxonomy" id="450798"/>
    <lineage>
        <taxon>Bacteria</taxon>
        <taxon>Bacillati</taxon>
        <taxon>Actinomycetota</taxon>
        <taxon>Actinomycetes</taxon>
        <taxon>Catenulisporales</taxon>
        <taxon>Catenulisporaceae</taxon>
        <taxon>Catenulispora</taxon>
    </lineage>
</organism>
<evidence type="ECO:0000256" key="4">
    <source>
        <dbReference type="ARBA" id="ARBA00023136"/>
    </source>
</evidence>
<feature type="transmembrane region" description="Helical" evidence="6">
    <location>
        <begin position="379"/>
        <end position="398"/>
    </location>
</feature>
<feature type="transmembrane region" description="Helical" evidence="6">
    <location>
        <begin position="260"/>
        <end position="277"/>
    </location>
</feature>
<name>A0ABN2QX85_9ACTN</name>
<keyword evidence="8" id="KW-1185">Reference proteome</keyword>
<keyword evidence="3 6" id="KW-1133">Transmembrane helix</keyword>
<feature type="transmembrane region" description="Helical" evidence="6">
    <location>
        <begin position="410"/>
        <end position="430"/>
    </location>
</feature>
<evidence type="ECO:0000256" key="5">
    <source>
        <dbReference type="SAM" id="MobiDB-lite"/>
    </source>
</evidence>
<dbReference type="InterPro" id="IPR002293">
    <property type="entry name" value="AA/rel_permease1"/>
</dbReference>
<feature type="transmembrane region" description="Helical" evidence="6">
    <location>
        <begin position="153"/>
        <end position="172"/>
    </location>
</feature>
<feature type="transmembrane region" description="Helical" evidence="6">
    <location>
        <begin position="436"/>
        <end position="454"/>
    </location>
</feature>